<keyword evidence="2" id="KW-1185">Reference proteome</keyword>
<accession>A0AC60Q0R5</accession>
<organism evidence="1 2">
    <name type="scientific">Ixodes persulcatus</name>
    <name type="common">Taiga tick</name>
    <dbReference type="NCBI Taxonomy" id="34615"/>
    <lineage>
        <taxon>Eukaryota</taxon>
        <taxon>Metazoa</taxon>
        <taxon>Ecdysozoa</taxon>
        <taxon>Arthropoda</taxon>
        <taxon>Chelicerata</taxon>
        <taxon>Arachnida</taxon>
        <taxon>Acari</taxon>
        <taxon>Parasitiformes</taxon>
        <taxon>Ixodida</taxon>
        <taxon>Ixodoidea</taxon>
        <taxon>Ixodidae</taxon>
        <taxon>Ixodinae</taxon>
        <taxon>Ixodes</taxon>
    </lineage>
</organism>
<gene>
    <name evidence="1" type="ORF">HPB47_026157</name>
</gene>
<dbReference type="EMBL" id="JABSTQ010009690">
    <property type="protein sequence ID" value="KAG0426760.1"/>
    <property type="molecule type" value="Genomic_DNA"/>
</dbReference>
<name>A0AC60Q0R5_IXOPE</name>
<protein>
    <submittedName>
        <fullName evidence="1">Uncharacterized protein</fullName>
    </submittedName>
</protein>
<evidence type="ECO:0000313" key="2">
    <source>
        <dbReference type="Proteomes" id="UP000805193"/>
    </source>
</evidence>
<proteinExistence type="predicted"/>
<reference evidence="1 2" key="1">
    <citation type="journal article" date="2020" name="Cell">
        <title>Large-Scale Comparative Analyses of Tick Genomes Elucidate Their Genetic Diversity and Vector Capacities.</title>
        <authorList>
            <consortium name="Tick Genome and Microbiome Consortium (TIGMIC)"/>
            <person name="Jia N."/>
            <person name="Wang J."/>
            <person name="Shi W."/>
            <person name="Du L."/>
            <person name="Sun Y."/>
            <person name="Zhan W."/>
            <person name="Jiang J.F."/>
            <person name="Wang Q."/>
            <person name="Zhang B."/>
            <person name="Ji P."/>
            <person name="Bell-Sakyi L."/>
            <person name="Cui X.M."/>
            <person name="Yuan T.T."/>
            <person name="Jiang B.G."/>
            <person name="Yang W.F."/>
            <person name="Lam T.T."/>
            <person name="Chang Q.C."/>
            <person name="Ding S.J."/>
            <person name="Wang X.J."/>
            <person name="Zhu J.G."/>
            <person name="Ruan X.D."/>
            <person name="Zhao L."/>
            <person name="Wei J.T."/>
            <person name="Ye R.Z."/>
            <person name="Que T.C."/>
            <person name="Du C.H."/>
            <person name="Zhou Y.H."/>
            <person name="Cheng J.X."/>
            <person name="Dai P.F."/>
            <person name="Guo W.B."/>
            <person name="Han X.H."/>
            <person name="Huang E.J."/>
            <person name="Li L.F."/>
            <person name="Wei W."/>
            <person name="Gao Y.C."/>
            <person name="Liu J.Z."/>
            <person name="Shao H.Z."/>
            <person name="Wang X."/>
            <person name="Wang C.C."/>
            <person name="Yang T.C."/>
            <person name="Huo Q.B."/>
            <person name="Li W."/>
            <person name="Chen H.Y."/>
            <person name="Chen S.E."/>
            <person name="Zhou L.G."/>
            <person name="Ni X.B."/>
            <person name="Tian J.H."/>
            <person name="Sheng Y."/>
            <person name="Liu T."/>
            <person name="Pan Y.S."/>
            <person name="Xia L.Y."/>
            <person name="Li J."/>
            <person name="Zhao F."/>
            <person name="Cao W.C."/>
        </authorList>
    </citation>
    <scope>NUCLEOTIDE SEQUENCE [LARGE SCALE GENOMIC DNA]</scope>
    <source>
        <strain evidence="1">Iper-2018</strain>
    </source>
</reference>
<sequence length="147" mass="16696">MGSLKNDTSKDISEFLKQFLDVFSEYKTSDFWNPEKPERLEVTHRLLTSRGLVDRSLVLQSRNGVALIRPPGHHSHPNEASGFCMFNNVAVAAKYAIREHGLKRILIFDWDIHHGDGTQATFYKDASYVKLPSSELILAALRRPFPA</sequence>
<evidence type="ECO:0000313" key="1">
    <source>
        <dbReference type="EMBL" id="KAG0426760.1"/>
    </source>
</evidence>
<comment type="caution">
    <text evidence="1">The sequence shown here is derived from an EMBL/GenBank/DDBJ whole genome shotgun (WGS) entry which is preliminary data.</text>
</comment>
<dbReference type="Proteomes" id="UP000805193">
    <property type="component" value="Unassembled WGS sequence"/>
</dbReference>